<dbReference type="EMBL" id="JAIUJS010000001">
    <property type="protein sequence ID" value="MCA0151695.1"/>
    <property type="molecule type" value="Genomic_DNA"/>
</dbReference>
<comment type="caution">
    <text evidence="1">The sequence shown here is derived from an EMBL/GenBank/DDBJ whole genome shotgun (WGS) entry which is preliminary data.</text>
</comment>
<evidence type="ECO:0000313" key="1">
    <source>
        <dbReference type="EMBL" id="MCA0151695.1"/>
    </source>
</evidence>
<sequence length="147" mass="17511">MFRPISFLLIKLKWLKPNQNTINRWKYNNESEKLRFILQHGNYKTRPLAATALAEINDRSSIPLLLLAIHDNIHHVSIAALNALEILDVDMETSKIINRKRFHWVKLFNDKKNKSPKPKKKSNIYRWERASKKSFDLVKERLNRPIR</sequence>
<proteinExistence type="predicted"/>
<dbReference type="InterPro" id="IPR016024">
    <property type="entry name" value="ARM-type_fold"/>
</dbReference>
<protein>
    <submittedName>
        <fullName evidence="1">HEAT repeat domain-containing protein</fullName>
    </submittedName>
</protein>
<dbReference type="RefSeq" id="WP_224476669.1">
    <property type="nucleotide sequence ID" value="NZ_JAIUJS010000001.1"/>
</dbReference>
<accession>A0ABS7XXF1</accession>
<organism evidence="1 2">
    <name type="scientific">Winogradskyella vincentii</name>
    <dbReference type="NCBI Taxonomy" id="2877122"/>
    <lineage>
        <taxon>Bacteria</taxon>
        <taxon>Pseudomonadati</taxon>
        <taxon>Bacteroidota</taxon>
        <taxon>Flavobacteriia</taxon>
        <taxon>Flavobacteriales</taxon>
        <taxon>Flavobacteriaceae</taxon>
        <taxon>Winogradskyella</taxon>
    </lineage>
</organism>
<dbReference type="SUPFAM" id="SSF48371">
    <property type="entry name" value="ARM repeat"/>
    <property type="match status" value="1"/>
</dbReference>
<dbReference type="InterPro" id="IPR011989">
    <property type="entry name" value="ARM-like"/>
</dbReference>
<name>A0ABS7XXF1_9FLAO</name>
<evidence type="ECO:0000313" key="2">
    <source>
        <dbReference type="Proteomes" id="UP001198402"/>
    </source>
</evidence>
<keyword evidence="2" id="KW-1185">Reference proteome</keyword>
<dbReference type="Pfam" id="PF13646">
    <property type="entry name" value="HEAT_2"/>
    <property type="match status" value="1"/>
</dbReference>
<dbReference type="Gene3D" id="1.25.10.10">
    <property type="entry name" value="Leucine-rich Repeat Variant"/>
    <property type="match status" value="1"/>
</dbReference>
<gene>
    <name evidence="1" type="ORF">LBV24_00610</name>
</gene>
<reference evidence="2" key="1">
    <citation type="submission" date="2023-07" db="EMBL/GenBank/DDBJ databases">
        <authorList>
            <person name="Yue Y."/>
        </authorList>
    </citation>
    <scope>NUCLEOTIDE SEQUENCE [LARGE SCALE GENOMIC DNA]</scope>
    <source>
        <strain evidence="2">2Y89</strain>
    </source>
</reference>
<dbReference type="Proteomes" id="UP001198402">
    <property type="component" value="Unassembled WGS sequence"/>
</dbReference>